<dbReference type="RefSeq" id="WP_283442188.1">
    <property type="nucleotide sequence ID" value="NZ_FXUL01000006.1"/>
</dbReference>
<evidence type="ECO:0000256" key="1">
    <source>
        <dbReference type="SAM" id="SignalP"/>
    </source>
</evidence>
<keyword evidence="1" id="KW-0732">Signal</keyword>
<evidence type="ECO:0008006" key="4">
    <source>
        <dbReference type="Google" id="ProtNLM"/>
    </source>
</evidence>
<keyword evidence="3" id="KW-1185">Reference proteome</keyword>
<proteinExistence type="predicted"/>
<feature type="signal peptide" evidence="1">
    <location>
        <begin position="1"/>
        <end position="26"/>
    </location>
</feature>
<evidence type="ECO:0000313" key="3">
    <source>
        <dbReference type="Proteomes" id="UP001158049"/>
    </source>
</evidence>
<dbReference type="EMBL" id="FXUL01000006">
    <property type="protein sequence ID" value="SMP59411.1"/>
    <property type="molecule type" value="Genomic_DNA"/>
</dbReference>
<name>A0ABY1Q4S3_9BURK</name>
<organism evidence="2 3">
    <name type="scientific">Noviherbaspirillum suwonense</name>
    <dbReference type="NCBI Taxonomy" id="1224511"/>
    <lineage>
        <taxon>Bacteria</taxon>
        <taxon>Pseudomonadati</taxon>
        <taxon>Pseudomonadota</taxon>
        <taxon>Betaproteobacteria</taxon>
        <taxon>Burkholderiales</taxon>
        <taxon>Oxalobacteraceae</taxon>
        <taxon>Noviherbaspirillum</taxon>
    </lineage>
</organism>
<sequence>MKRAFLSSFLAVLLAALAIAPSMATAAPLAVTLYATTEENVSSGFSPGYYLALAAANRHLGLSPAGSVYYQEAELHLYHASGPVVGTLTSSCTLMPSFSTVQCASTVRFRDGAVRTSNGGVVHNSAFNMNGAYAEILGPVNGQCPQSTNTNGVSGGTGDAFIGVQGQATIIHSPGNADPGTCEHTTHPYRFDFMLLPPNGAPQVTISPA</sequence>
<dbReference type="Proteomes" id="UP001158049">
    <property type="component" value="Unassembled WGS sequence"/>
</dbReference>
<evidence type="ECO:0000313" key="2">
    <source>
        <dbReference type="EMBL" id="SMP59411.1"/>
    </source>
</evidence>
<accession>A0ABY1Q4S3</accession>
<feature type="chain" id="PRO_5046131528" description="Secreted protein" evidence="1">
    <location>
        <begin position="27"/>
        <end position="209"/>
    </location>
</feature>
<reference evidence="2 3" key="1">
    <citation type="submission" date="2017-05" db="EMBL/GenBank/DDBJ databases">
        <authorList>
            <person name="Varghese N."/>
            <person name="Submissions S."/>
        </authorList>
    </citation>
    <scope>NUCLEOTIDE SEQUENCE [LARGE SCALE GENOMIC DNA]</scope>
    <source>
        <strain evidence="2 3">DSM 26001</strain>
    </source>
</reference>
<gene>
    <name evidence="2" type="ORF">SAMN06295970_10675</name>
</gene>
<protein>
    <recommendedName>
        <fullName evidence="4">Secreted protein</fullName>
    </recommendedName>
</protein>
<comment type="caution">
    <text evidence="2">The sequence shown here is derived from an EMBL/GenBank/DDBJ whole genome shotgun (WGS) entry which is preliminary data.</text>
</comment>